<dbReference type="InterPro" id="IPR050336">
    <property type="entry name" value="Chromosome_partition/occlusion"/>
</dbReference>
<feature type="domain" description="ParB-like N-terminal" evidence="1">
    <location>
        <begin position="9"/>
        <end position="95"/>
    </location>
</feature>
<dbReference type="SMART" id="SM00470">
    <property type="entry name" value="ParB"/>
    <property type="match status" value="1"/>
</dbReference>
<reference evidence="2" key="1">
    <citation type="journal article" date="2021" name="Proc. Natl. Acad. Sci. U.S.A.">
        <title>A Catalog of Tens of Thousands of Viruses from Human Metagenomes Reveals Hidden Associations with Chronic Diseases.</title>
        <authorList>
            <person name="Tisza M.J."/>
            <person name="Buck C.B."/>
        </authorList>
    </citation>
    <scope>NUCLEOTIDE SEQUENCE</scope>
    <source>
        <strain evidence="2">Ct5ra14</strain>
    </source>
</reference>
<dbReference type="Gene3D" id="3.90.1530.10">
    <property type="entry name" value="Conserved hypothetical protein from pyrococcus furiosus pfu- 392566-001, ParB domain"/>
    <property type="match status" value="1"/>
</dbReference>
<accession>A0A8S5T345</accession>
<evidence type="ECO:0000313" key="2">
    <source>
        <dbReference type="EMBL" id="DAF57194.1"/>
    </source>
</evidence>
<evidence type="ECO:0000259" key="1">
    <source>
        <dbReference type="SMART" id="SM00470"/>
    </source>
</evidence>
<sequence>MKESELKILYRPVNDLIPYANNARTHSEEQVNQIASSIKEFGFNNPVLIDEKSGVIAGHGRLKAAKKLGLKVIPTIELTGLSEAQKKAFILADNRIALNSGWDIDLLRIELQELQDTDLAPVTGFSDEELNALLCETAKPAEEEEKPEKEEPEADSFNLTLSIPIEYKKQVQDFVKSFGLEDLIQKIIDMTS</sequence>
<dbReference type="CDD" id="cd16403">
    <property type="entry name" value="ParB_N_like_MT"/>
    <property type="match status" value="1"/>
</dbReference>
<dbReference type="SUPFAM" id="SSF110849">
    <property type="entry name" value="ParB/Sulfiredoxin"/>
    <property type="match status" value="1"/>
</dbReference>
<dbReference type="InterPro" id="IPR036086">
    <property type="entry name" value="ParB/Sulfiredoxin_sf"/>
</dbReference>
<dbReference type="EMBL" id="BK032730">
    <property type="protein sequence ID" value="DAF57194.1"/>
    <property type="molecule type" value="Genomic_DNA"/>
</dbReference>
<proteinExistence type="predicted"/>
<name>A0A8S5T345_9CAUD</name>
<dbReference type="PANTHER" id="PTHR33375:SF1">
    <property type="entry name" value="CHROMOSOME-PARTITIONING PROTEIN PARB-RELATED"/>
    <property type="match status" value="1"/>
</dbReference>
<dbReference type="InterPro" id="IPR003115">
    <property type="entry name" value="ParB_N"/>
</dbReference>
<dbReference type="Pfam" id="PF02195">
    <property type="entry name" value="ParB_N"/>
    <property type="match status" value="1"/>
</dbReference>
<dbReference type="GO" id="GO:0045881">
    <property type="term" value="P:positive regulation of sporulation resulting in formation of a cellular spore"/>
    <property type="evidence" value="ECO:0007669"/>
    <property type="project" value="TreeGrafter"/>
</dbReference>
<dbReference type="GO" id="GO:0007059">
    <property type="term" value="P:chromosome segregation"/>
    <property type="evidence" value="ECO:0007669"/>
    <property type="project" value="TreeGrafter"/>
</dbReference>
<organism evidence="2">
    <name type="scientific">Myoviridae sp. ct5ra14</name>
    <dbReference type="NCBI Taxonomy" id="2827659"/>
    <lineage>
        <taxon>Viruses</taxon>
        <taxon>Duplodnaviria</taxon>
        <taxon>Heunggongvirae</taxon>
        <taxon>Uroviricota</taxon>
        <taxon>Caudoviricetes</taxon>
    </lineage>
</organism>
<dbReference type="PANTHER" id="PTHR33375">
    <property type="entry name" value="CHROMOSOME-PARTITIONING PROTEIN PARB-RELATED"/>
    <property type="match status" value="1"/>
</dbReference>
<protein>
    <submittedName>
        <fullName evidence="2">ParB protein</fullName>
    </submittedName>
</protein>